<keyword evidence="2" id="KW-1185">Reference proteome</keyword>
<comment type="caution">
    <text evidence="1">The sequence shown here is derived from an EMBL/GenBank/DDBJ whole genome shotgun (WGS) entry which is preliminary data.</text>
</comment>
<protein>
    <submittedName>
        <fullName evidence="1">Uncharacterized protein</fullName>
    </submittedName>
</protein>
<reference evidence="1 2" key="1">
    <citation type="journal article" date="2022" name="Genome Biol. Evol.">
        <title>Host diet, physiology and behaviors set the stage for Lachnospiraceae cladogenesis.</title>
        <authorList>
            <person name="Vera-Ponce De Leon A."/>
            <person name="Schneider M."/>
            <person name="Jahnes B.C."/>
            <person name="Sadowski V."/>
            <person name="Camuy-Velez L.A."/>
            <person name="Duan J."/>
            <person name="Sabree Z.L."/>
        </authorList>
    </citation>
    <scope>NUCLEOTIDE SEQUENCE [LARGE SCALE GENOMIC DNA]</scope>
    <source>
        <strain evidence="1 2">PAL113</strain>
    </source>
</reference>
<dbReference type="EMBL" id="JAMZFW010000006">
    <property type="protein sequence ID" value="MCP1101963.1"/>
    <property type="molecule type" value="Genomic_DNA"/>
</dbReference>
<sequence>MKSITENEIKKVLQSYEKFKEHITKRIMSLYKEMEDTDSQIATVAYKKPSLDGYGGFQSEKKDLFDILEKHEKNVRMQAIEIRTEIQRLVEEEENYNRVWAGYRSLRGDEYSIITALYIRLEPYKAVEAEYEGSHRKFEFVRKSALNHIKMLYESEFTNLQIVQHKYCRPKNKSGRQDETKDDKSYVQLKLSI</sequence>
<evidence type="ECO:0000313" key="1">
    <source>
        <dbReference type="EMBL" id="MCP1101963.1"/>
    </source>
</evidence>
<name>A0ABT1E814_9FIRM</name>
<organism evidence="1 2">
    <name type="scientific">Aequitasia blattaphilus</name>
    <dbReference type="NCBI Taxonomy" id="2949332"/>
    <lineage>
        <taxon>Bacteria</taxon>
        <taxon>Bacillati</taxon>
        <taxon>Bacillota</taxon>
        <taxon>Clostridia</taxon>
        <taxon>Lachnospirales</taxon>
        <taxon>Lachnospiraceae</taxon>
        <taxon>Aequitasia</taxon>
    </lineage>
</organism>
<accession>A0ABT1E814</accession>
<evidence type="ECO:0000313" key="2">
    <source>
        <dbReference type="Proteomes" id="UP001523566"/>
    </source>
</evidence>
<dbReference type="RefSeq" id="WP_262065751.1">
    <property type="nucleotide sequence ID" value="NZ_JAMXOD010000006.1"/>
</dbReference>
<dbReference type="Proteomes" id="UP001523566">
    <property type="component" value="Unassembled WGS sequence"/>
</dbReference>
<proteinExistence type="predicted"/>
<gene>
    <name evidence="1" type="ORF">NK125_05975</name>
</gene>